<evidence type="ECO:0000313" key="3">
    <source>
        <dbReference type="Proteomes" id="UP000198779"/>
    </source>
</evidence>
<dbReference type="InterPro" id="IPR011990">
    <property type="entry name" value="TPR-like_helical_dom_sf"/>
</dbReference>
<feature type="signal peptide" evidence="1">
    <location>
        <begin position="1"/>
        <end position="27"/>
    </location>
</feature>
<dbReference type="EMBL" id="FNCQ01000011">
    <property type="protein sequence ID" value="SDG85014.1"/>
    <property type="molecule type" value="Genomic_DNA"/>
</dbReference>
<evidence type="ECO:0000313" key="2">
    <source>
        <dbReference type="EMBL" id="SDG85014.1"/>
    </source>
</evidence>
<reference evidence="3" key="1">
    <citation type="submission" date="2016-10" db="EMBL/GenBank/DDBJ databases">
        <authorList>
            <person name="Varghese N."/>
            <person name="Submissions S."/>
        </authorList>
    </citation>
    <scope>NUCLEOTIDE SEQUENCE [LARGE SCALE GENOMIC DNA]</scope>
    <source>
        <strain evidence="3">BP1-148</strain>
    </source>
</reference>
<keyword evidence="1" id="KW-0732">Signal</keyword>
<evidence type="ECO:0000256" key="1">
    <source>
        <dbReference type="SAM" id="SignalP"/>
    </source>
</evidence>
<protein>
    <recommendedName>
        <fullName evidence="4">Tetratricopeptide repeat-containing protein</fullName>
    </recommendedName>
</protein>
<dbReference type="RefSeq" id="WP_091818062.1">
    <property type="nucleotide sequence ID" value="NZ_FNCQ01000011.1"/>
</dbReference>
<sequence length="753" mass="86312">MKLSSIFHLTSSLVALFLLSCTSTPQADLLTLSIDNYKPVDEFVDAYEAISSQPGLQQGRDYDLEKTVRVLNALELAQVRSESFDEFLDYMARQDYTGVAPDVLEAKRKLFPVLEYTYRLREQDEQLSDAWMLMRGAARGGETLVRNTSASTLLRAALGDMFAVLGIVNGEDAERSTNEAFAQYEKDKKLKSQLRDDLQKLRISYRQYLEDYTPIYKKYMQEYDALCIEKDKAYLALYAGRTEEALSHTSSILQKYPDNPEAMLLHAMALIIQSKGFKVQGSRFKVQDSRLMVNDSAISHQPSDLFPDSVIPTPVIPDSALSPQQLSIVNYQLSIASQTLARYAARYPSRTAPALVLEGLLLQKMGDEEGAMSRFHQASVEYPRQAAQLTDMLDSYNRRNYLTRTPEGQYLRRLYASTMEGYGLFSPNLLKAKYYADQGKMEQSREEIYNHFFRRGNQGIYDELLSDMQFCEENLYGAFKGLLLESSYIDVSIEPESEWLFWDSDDVMRVRINNRSDLDLENVRVFLCIHYTDMYKDEYDVIKVPHTANIIAKHTTADLDTVTLRYPGKTYKDITRIRAIAMTDDRICWVDDVNYKQSHALSFLRGGQRDASALQAQAREEYLRTYSLEPQKLRRTLQEGITILPPEEDPTADRSWWDTFLSWFSSPDNDLKLELPRVLAMTDPVFSLHPLDSDEAITPEENYLSGTTIHLRFPYVPAYGDHLPLYIYTESATFLADILYRGKDSQVLSVTIL</sequence>
<keyword evidence="3" id="KW-1185">Reference proteome</keyword>
<proteinExistence type="predicted"/>
<gene>
    <name evidence="2" type="ORF">SAMN04487901_1111</name>
</gene>
<dbReference type="PROSITE" id="PS51257">
    <property type="entry name" value="PROKAR_LIPOPROTEIN"/>
    <property type="match status" value="1"/>
</dbReference>
<evidence type="ECO:0008006" key="4">
    <source>
        <dbReference type="Google" id="ProtNLM"/>
    </source>
</evidence>
<dbReference type="Proteomes" id="UP000198779">
    <property type="component" value="Unassembled WGS sequence"/>
</dbReference>
<feature type="chain" id="PRO_5011591796" description="Tetratricopeptide repeat-containing protein" evidence="1">
    <location>
        <begin position="28"/>
        <end position="753"/>
    </location>
</feature>
<accession>A0A1G7XLD5</accession>
<dbReference type="Gene3D" id="1.25.40.10">
    <property type="entry name" value="Tetratricopeptide repeat domain"/>
    <property type="match status" value="1"/>
</dbReference>
<dbReference type="SUPFAM" id="SSF48452">
    <property type="entry name" value="TPR-like"/>
    <property type="match status" value="1"/>
</dbReference>
<dbReference type="AlphaFoldDB" id="A0A1G7XLD5"/>
<organism evidence="2 3">
    <name type="scientific">Prevotella communis</name>
    <dbReference type="NCBI Taxonomy" id="2913614"/>
    <lineage>
        <taxon>Bacteria</taxon>
        <taxon>Pseudomonadati</taxon>
        <taxon>Bacteroidota</taxon>
        <taxon>Bacteroidia</taxon>
        <taxon>Bacteroidales</taxon>
        <taxon>Prevotellaceae</taxon>
        <taxon>Prevotella</taxon>
    </lineage>
</organism>
<name>A0A1G7XLD5_9BACT</name>